<evidence type="ECO:0000313" key="2">
    <source>
        <dbReference type="EMBL" id="GER31811.1"/>
    </source>
</evidence>
<proteinExistence type="predicted"/>
<accession>A0A5A7PGI4</accession>
<sequence length="278" mass="30752">MASSGPSEFRPATRDPPTPANSSPQAASRDLEPRIPSARATLGRETVLTPAGDRAFDSRQPQPCPATRFKRALFFPATAHEPRPPTATTAFDLCAEPRAAISVHQPCSTTTDESQPQHRDTELRLSTGLDIRWAATSVSLDLRPSQNTELRPPAHRRAFSAPPSTNLKCVPPHTQRRAFHGNQLSRDGRTPGNLGRFDLFGWQLEIELLLVTDCWWRFDELGRSRIRRPTFPDEAEPTRTRGRLCKRHRARASAPDGNLLPSVGCAKNCSGNVEGNQQ</sequence>
<gene>
    <name evidence="2" type="ORF">STAS_07853</name>
</gene>
<dbReference type="AlphaFoldDB" id="A0A5A7PGI4"/>
<keyword evidence="3" id="KW-1185">Reference proteome</keyword>
<comment type="caution">
    <text evidence="2">The sequence shown here is derived from an EMBL/GenBank/DDBJ whole genome shotgun (WGS) entry which is preliminary data.</text>
</comment>
<evidence type="ECO:0000256" key="1">
    <source>
        <dbReference type="SAM" id="MobiDB-lite"/>
    </source>
</evidence>
<dbReference type="Proteomes" id="UP000325081">
    <property type="component" value="Unassembled WGS sequence"/>
</dbReference>
<reference evidence="3" key="1">
    <citation type="journal article" date="2019" name="Curr. Biol.">
        <title>Genome Sequence of Striga asiatica Provides Insight into the Evolution of Plant Parasitism.</title>
        <authorList>
            <person name="Yoshida S."/>
            <person name="Kim S."/>
            <person name="Wafula E.K."/>
            <person name="Tanskanen J."/>
            <person name="Kim Y.M."/>
            <person name="Honaas L."/>
            <person name="Yang Z."/>
            <person name="Spallek T."/>
            <person name="Conn C.E."/>
            <person name="Ichihashi Y."/>
            <person name="Cheong K."/>
            <person name="Cui S."/>
            <person name="Der J.P."/>
            <person name="Gundlach H."/>
            <person name="Jiao Y."/>
            <person name="Hori C."/>
            <person name="Ishida J.K."/>
            <person name="Kasahara H."/>
            <person name="Kiba T."/>
            <person name="Kim M.S."/>
            <person name="Koo N."/>
            <person name="Laohavisit A."/>
            <person name="Lee Y.H."/>
            <person name="Lumba S."/>
            <person name="McCourt P."/>
            <person name="Mortimer J.C."/>
            <person name="Mutuku J.M."/>
            <person name="Nomura T."/>
            <person name="Sasaki-Sekimoto Y."/>
            <person name="Seto Y."/>
            <person name="Wang Y."/>
            <person name="Wakatake T."/>
            <person name="Sakakibara H."/>
            <person name="Demura T."/>
            <person name="Yamaguchi S."/>
            <person name="Yoneyama K."/>
            <person name="Manabe R.I."/>
            <person name="Nelson D.C."/>
            <person name="Schulman A.H."/>
            <person name="Timko M.P."/>
            <person name="dePamphilis C.W."/>
            <person name="Choi D."/>
            <person name="Shirasu K."/>
        </authorList>
    </citation>
    <scope>NUCLEOTIDE SEQUENCE [LARGE SCALE GENOMIC DNA]</scope>
    <source>
        <strain evidence="3">cv. UVA1</strain>
    </source>
</reference>
<organism evidence="2 3">
    <name type="scientific">Striga asiatica</name>
    <name type="common">Asiatic witchweed</name>
    <name type="synonym">Buchnera asiatica</name>
    <dbReference type="NCBI Taxonomy" id="4170"/>
    <lineage>
        <taxon>Eukaryota</taxon>
        <taxon>Viridiplantae</taxon>
        <taxon>Streptophyta</taxon>
        <taxon>Embryophyta</taxon>
        <taxon>Tracheophyta</taxon>
        <taxon>Spermatophyta</taxon>
        <taxon>Magnoliopsida</taxon>
        <taxon>eudicotyledons</taxon>
        <taxon>Gunneridae</taxon>
        <taxon>Pentapetalae</taxon>
        <taxon>asterids</taxon>
        <taxon>lamiids</taxon>
        <taxon>Lamiales</taxon>
        <taxon>Orobanchaceae</taxon>
        <taxon>Buchnereae</taxon>
        <taxon>Striga</taxon>
    </lineage>
</organism>
<name>A0A5A7PGI4_STRAF</name>
<dbReference type="EMBL" id="BKCP01004516">
    <property type="protein sequence ID" value="GER31811.1"/>
    <property type="molecule type" value="Genomic_DNA"/>
</dbReference>
<protein>
    <submittedName>
        <fullName evidence="2">UPF0316 protein DP2912</fullName>
    </submittedName>
</protein>
<evidence type="ECO:0000313" key="3">
    <source>
        <dbReference type="Proteomes" id="UP000325081"/>
    </source>
</evidence>
<feature type="region of interest" description="Disordered" evidence="1">
    <location>
        <begin position="1"/>
        <end position="64"/>
    </location>
</feature>